<evidence type="ECO:0000256" key="1">
    <source>
        <dbReference type="SAM" id="Phobius"/>
    </source>
</evidence>
<keyword evidence="1" id="KW-0812">Transmembrane</keyword>
<evidence type="ECO:0000313" key="2">
    <source>
        <dbReference type="EMBL" id="SCJ76798.1"/>
    </source>
</evidence>
<proteinExistence type="predicted"/>
<feature type="transmembrane region" description="Helical" evidence="1">
    <location>
        <begin position="68"/>
        <end position="88"/>
    </location>
</feature>
<reference evidence="2" key="1">
    <citation type="submission" date="2015-09" db="EMBL/GenBank/DDBJ databases">
        <authorList>
            <consortium name="Pathogen Informatics"/>
        </authorList>
    </citation>
    <scope>NUCLEOTIDE SEQUENCE</scope>
    <source>
        <strain evidence="2">2789STDY5834896</strain>
    </source>
</reference>
<name>A0A1C6J461_9FIRM</name>
<keyword evidence="1" id="KW-0472">Membrane</keyword>
<accession>A0A1C6J461</accession>
<organism evidence="2">
    <name type="scientific">uncultured Anaerotruncus sp</name>
    <dbReference type="NCBI Taxonomy" id="905011"/>
    <lineage>
        <taxon>Bacteria</taxon>
        <taxon>Bacillati</taxon>
        <taxon>Bacillota</taxon>
        <taxon>Clostridia</taxon>
        <taxon>Eubacteriales</taxon>
        <taxon>Oscillospiraceae</taxon>
        <taxon>Anaerotruncus</taxon>
        <taxon>environmental samples</taxon>
    </lineage>
</organism>
<sequence>MPRYTYFFLWMILNFISSLWMIDWLLQVAGMPRLEAKRFMLRQNIRRFQRLLDQIWRHAPDRGRLNRVYLVMVLCTAPGVVCMMASLSPHTDTLDVFLRWAAVFLPIFVCVLAAVGVCYRWKKKHTHRR</sequence>
<feature type="transmembrane region" description="Helical" evidence="1">
    <location>
        <begin position="100"/>
        <end position="119"/>
    </location>
</feature>
<feature type="transmembrane region" description="Helical" evidence="1">
    <location>
        <begin position="6"/>
        <end position="26"/>
    </location>
</feature>
<dbReference type="EMBL" id="FMHG01000001">
    <property type="protein sequence ID" value="SCJ76798.1"/>
    <property type="molecule type" value="Genomic_DNA"/>
</dbReference>
<protein>
    <submittedName>
        <fullName evidence="2">Uncharacterized protein</fullName>
    </submittedName>
</protein>
<keyword evidence="1" id="KW-1133">Transmembrane helix</keyword>
<dbReference type="AlphaFoldDB" id="A0A1C6J461"/>
<gene>
    <name evidence="2" type="ORF">SAMEA3545359_01899</name>
</gene>